<dbReference type="InterPro" id="IPR013325">
    <property type="entry name" value="RNA_pol_sigma_r2"/>
</dbReference>
<accession>A0A7Y9PDR4</accession>
<evidence type="ECO:0000256" key="2">
    <source>
        <dbReference type="ARBA" id="ARBA00023015"/>
    </source>
</evidence>
<dbReference type="InterPro" id="IPR014284">
    <property type="entry name" value="RNA_pol_sigma-70_dom"/>
</dbReference>
<dbReference type="InterPro" id="IPR007630">
    <property type="entry name" value="RNA_pol_sigma70_r4"/>
</dbReference>
<keyword evidence="3" id="KW-0731">Sigma factor</keyword>
<evidence type="ECO:0000256" key="4">
    <source>
        <dbReference type="ARBA" id="ARBA00023125"/>
    </source>
</evidence>
<proteinExistence type="inferred from homology"/>
<evidence type="ECO:0000259" key="6">
    <source>
        <dbReference type="Pfam" id="PF04545"/>
    </source>
</evidence>
<keyword evidence="5" id="KW-0804">Transcription</keyword>
<dbReference type="InterPro" id="IPR013324">
    <property type="entry name" value="RNA_pol_sigma_r3/r4-like"/>
</dbReference>
<evidence type="ECO:0000313" key="7">
    <source>
        <dbReference type="EMBL" id="NYF78050.1"/>
    </source>
</evidence>
<evidence type="ECO:0000313" key="8">
    <source>
        <dbReference type="Proteomes" id="UP000589520"/>
    </source>
</evidence>
<comment type="caution">
    <text evidence="7">The sequence shown here is derived from an EMBL/GenBank/DDBJ whole genome shotgun (WGS) entry which is preliminary data.</text>
</comment>
<dbReference type="GO" id="GO:0006352">
    <property type="term" value="P:DNA-templated transcription initiation"/>
    <property type="evidence" value="ECO:0007669"/>
    <property type="project" value="InterPro"/>
</dbReference>
<dbReference type="Gene3D" id="1.10.1740.10">
    <property type="match status" value="1"/>
</dbReference>
<keyword evidence="2" id="KW-0805">Transcription regulation</keyword>
<sequence length="188" mass="21662">MNFDTFDASYIEQLRCGDEVAEEHFVRYFSELILLKLRSRLRTKQAIEDVRQETFTRTLALLRSDRGVRHAERLGSLVNSICNNVLFEQYRADGRADPLEEETAAMLTEPSPDALSTVISGETRDLVRNTLNTLTERDRGLLKAIFLEEKDKDEVCREMGVTREYIRVLLHRAKHSFRKAYSGQAGGY</sequence>
<dbReference type="Gene3D" id="1.10.10.10">
    <property type="entry name" value="Winged helix-like DNA-binding domain superfamily/Winged helix DNA-binding domain"/>
    <property type="match status" value="1"/>
</dbReference>
<dbReference type="NCBIfam" id="TIGR02937">
    <property type="entry name" value="sigma70-ECF"/>
    <property type="match status" value="1"/>
</dbReference>
<protein>
    <submittedName>
        <fullName evidence="7">RNA polymerase sigma-70 factor (ECF subfamily)</fullName>
    </submittedName>
</protein>
<dbReference type="SUPFAM" id="SSF88659">
    <property type="entry name" value="Sigma3 and sigma4 domains of RNA polymerase sigma factors"/>
    <property type="match status" value="1"/>
</dbReference>
<dbReference type="SUPFAM" id="SSF88946">
    <property type="entry name" value="Sigma2 domain of RNA polymerase sigma factors"/>
    <property type="match status" value="1"/>
</dbReference>
<reference evidence="7 8" key="1">
    <citation type="submission" date="2020-07" db="EMBL/GenBank/DDBJ databases">
        <title>Genomic Encyclopedia of Type Strains, Phase IV (KMG-V): Genome sequencing to study the core and pangenomes of soil and plant-associated prokaryotes.</title>
        <authorList>
            <person name="Whitman W."/>
        </authorList>
    </citation>
    <scope>NUCLEOTIDE SEQUENCE [LARGE SCALE GENOMIC DNA]</scope>
    <source>
        <strain evidence="7 8">X4EP2</strain>
    </source>
</reference>
<organism evidence="7 8">
    <name type="scientific">Granulicella arctica</name>
    <dbReference type="NCBI Taxonomy" id="940613"/>
    <lineage>
        <taxon>Bacteria</taxon>
        <taxon>Pseudomonadati</taxon>
        <taxon>Acidobacteriota</taxon>
        <taxon>Terriglobia</taxon>
        <taxon>Terriglobales</taxon>
        <taxon>Acidobacteriaceae</taxon>
        <taxon>Granulicella</taxon>
    </lineage>
</organism>
<keyword evidence="4" id="KW-0238">DNA-binding</keyword>
<evidence type="ECO:0000256" key="1">
    <source>
        <dbReference type="ARBA" id="ARBA00010641"/>
    </source>
</evidence>
<feature type="domain" description="RNA polymerase sigma-70 region 4" evidence="6">
    <location>
        <begin position="131"/>
        <end position="176"/>
    </location>
</feature>
<dbReference type="PANTHER" id="PTHR43133">
    <property type="entry name" value="RNA POLYMERASE ECF-TYPE SIGMA FACTO"/>
    <property type="match status" value="1"/>
</dbReference>
<keyword evidence="8" id="KW-1185">Reference proteome</keyword>
<dbReference type="GO" id="GO:0003677">
    <property type="term" value="F:DNA binding"/>
    <property type="evidence" value="ECO:0007669"/>
    <property type="project" value="UniProtKB-KW"/>
</dbReference>
<dbReference type="CDD" id="cd06171">
    <property type="entry name" value="Sigma70_r4"/>
    <property type="match status" value="1"/>
</dbReference>
<dbReference type="RefSeq" id="WP_179487147.1">
    <property type="nucleotide sequence ID" value="NZ_JACCCW010000001.1"/>
</dbReference>
<evidence type="ECO:0000256" key="5">
    <source>
        <dbReference type="ARBA" id="ARBA00023163"/>
    </source>
</evidence>
<comment type="similarity">
    <text evidence="1">Belongs to the sigma-70 factor family. ECF subfamily.</text>
</comment>
<dbReference type="PANTHER" id="PTHR43133:SF8">
    <property type="entry name" value="RNA POLYMERASE SIGMA FACTOR HI_1459-RELATED"/>
    <property type="match status" value="1"/>
</dbReference>
<evidence type="ECO:0000256" key="3">
    <source>
        <dbReference type="ARBA" id="ARBA00023082"/>
    </source>
</evidence>
<dbReference type="InterPro" id="IPR036388">
    <property type="entry name" value="WH-like_DNA-bd_sf"/>
</dbReference>
<name>A0A7Y9PDR4_9BACT</name>
<dbReference type="EMBL" id="JACCCW010000001">
    <property type="protein sequence ID" value="NYF78050.1"/>
    <property type="molecule type" value="Genomic_DNA"/>
</dbReference>
<dbReference type="AlphaFoldDB" id="A0A7Y9PDR4"/>
<dbReference type="GO" id="GO:0016987">
    <property type="term" value="F:sigma factor activity"/>
    <property type="evidence" value="ECO:0007669"/>
    <property type="project" value="UniProtKB-KW"/>
</dbReference>
<gene>
    <name evidence="7" type="ORF">HDF17_000337</name>
</gene>
<dbReference type="Pfam" id="PF04545">
    <property type="entry name" value="Sigma70_r4"/>
    <property type="match status" value="1"/>
</dbReference>
<dbReference type="Proteomes" id="UP000589520">
    <property type="component" value="Unassembled WGS sequence"/>
</dbReference>
<dbReference type="InterPro" id="IPR039425">
    <property type="entry name" value="RNA_pol_sigma-70-like"/>
</dbReference>